<reference evidence="3 4" key="1">
    <citation type="journal article" date="2018" name="Nat. Biotechnol.">
        <title>A standardized bacterial taxonomy based on genome phylogeny substantially revises the tree of life.</title>
        <authorList>
            <person name="Parks D.H."/>
            <person name="Chuvochina M."/>
            <person name="Waite D.W."/>
            <person name="Rinke C."/>
            <person name="Skarshewski A."/>
            <person name="Chaumeil P.A."/>
            <person name="Hugenholtz P."/>
        </authorList>
    </citation>
    <scope>NUCLEOTIDE SEQUENCE [LARGE SCALE GENOMIC DNA]</scope>
    <source>
        <strain evidence="3">UBA10707</strain>
    </source>
</reference>
<sequence>MRVLKLFGLLCVFTLASLFATERAQASCTATITSLNFGVINPVTPTTVDVNATINYTCSSLITLLSYIKVCIEIGRGPQDTDVNSRVLTHTTISSEKLTYNVYSNPALTTVFGNVYGSASPPVIIHHGPYAIGLLATARGSQTVHGRIPVTNPFMLRSVGQYNSTLPVTVRMAIVSVIGQSPCTVTGTPANISFPIAASLISACKINAQPLNFGSQPSNFSVNVMSTSTIASTCTKGTPYQIGLNNGLYAVGNQRRMKAGDGQFINYELYKDSARSQRWGAALNTAETLAGVATGATQNASVYGKVVPQTGLRAANYKDTITVTITY</sequence>
<dbReference type="InterPro" id="IPR007893">
    <property type="entry name" value="Spore_coat_U/FanG"/>
</dbReference>
<feature type="signal peptide" evidence="1">
    <location>
        <begin position="1"/>
        <end position="26"/>
    </location>
</feature>
<keyword evidence="1" id="KW-0732">Signal</keyword>
<dbReference type="SMART" id="SM00972">
    <property type="entry name" value="SCPU"/>
    <property type="match status" value="2"/>
</dbReference>
<dbReference type="AlphaFoldDB" id="A0A356LM47"/>
<evidence type="ECO:0000256" key="1">
    <source>
        <dbReference type="SAM" id="SignalP"/>
    </source>
</evidence>
<dbReference type="Proteomes" id="UP000264036">
    <property type="component" value="Unassembled WGS sequence"/>
</dbReference>
<feature type="chain" id="PRO_5016602102" description="Spore coat protein U/FanG domain-containing protein" evidence="1">
    <location>
        <begin position="27"/>
        <end position="327"/>
    </location>
</feature>
<comment type="caution">
    <text evidence="3">The sequence shown here is derived from an EMBL/GenBank/DDBJ whole genome shotgun (WGS) entry which is preliminary data.</text>
</comment>
<dbReference type="Pfam" id="PF05229">
    <property type="entry name" value="SCPU"/>
    <property type="match status" value="2"/>
</dbReference>
<evidence type="ECO:0000313" key="4">
    <source>
        <dbReference type="Proteomes" id="UP000264036"/>
    </source>
</evidence>
<feature type="domain" description="Spore coat protein U/FanG" evidence="2">
    <location>
        <begin position="16"/>
        <end position="169"/>
    </location>
</feature>
<proteinExistence type="predicted"/>
<dbReference type="PANTHER" id="PTHR37089">
    <property type="entry name" value="PROTEIN U-RELATED"/>
    <property type="match status" value="1"/>
</dbReference>
<dbReference type="PANTHER" id="PTHR37089:SF4">
    <property type="entry name" value="EXPORTED PROTEIN"/>
    <property type="match status" value="1"/>
</dbReference>
<gene>
    <name evidence="3" type="ORF">DD666_22105</name>
</gene>
<accession>A0A356LM47</accession>
<dbReference type="InterPro" id="IPR053167">
    <property type="entry name" value="Spore_coat_component"/>
</dbReference>
<name>A0A356LM47_9BURK</name>
<evidence type="ECO:0000313" key="3">
    <source>
        <dbReference type="EMBL" id="HBP32090.1"/>
    </source>
</evidence>
<dbReference type="EMBL" id="DOEK01000047">
    <property type="protein sequence ID" value="HBP32090.1"/>
    <property type="molecule type" value="Genomic_DNA"/>
</dbReference>
<protein>
    <recommendedName>
        <fullName evidence="2">Spore coat protein U/FanG domain-containing protein</fullName>
    </recommendedName>
</protein>
<evidence type="ECO:0000259" key="2">
    <source>
        <dbReference type="Pfam" id="PF05229"/>
    </source>
</evidence>
<feature type="domain" description="Spore coat protein U/FanG" evidence="2">
    <location>
        <begin position="193"/>
        <end position="324"/>
    </location>
</feature>
<organism evidence="3 4">
    <name type="scientific">Advenella kashmirensis</name>
    <dbReference type="NCBI Taxonomy" id="310575"/>
    <lineage>
        <taxon>Bacteria</taxon>
        <taxon>Pseudomonadati</taxon>
        <taxon>Pseudomonadota</taxon>
        <taxon>Betaproteobacteria</taxon>
        <taxon>Burkholderiales</taxon>
        <taxon>Alcaligenaceae</taxon>
    </lineage>
</organism>